<dbReference type="Gene3D" id="3.20.20.60">
    <property type="entry name" value="Phosphoenolpyruvate-binding domains"/>
    <property type="match status" value="1"/>
</dbReference>
<dbReference type="InterPro" id="IPR005000">
    <property type="entry name" value="Aldolase/citrate-lyase_domain"/>
</dbReference>
<protein>
    <submittedName>
        <fullName evidence="5">2,4-dihydroxyhept-2-ene-1,7-dioic acid aldolase</fullName>
    </submittedName>
</protein>
<reference evidence="5 6" key="1">
    <citation type="submission" date="2013-03" db="EMBL/GenBank/DDBJ databases">
        <title>The Genome Sequence of Cladophialophora yegresii CBS 114405.</title>
        <authorList>
            <consortium name="The Broad Institute Genomics Platform"/>
            <person name="Cuomo C."/>
            <person name="de Hoog S."/>
            <person name="Gorbushina A."/>
            <person name="Walker B."/>
            <person name="Young S.K."/>
            <person name="Zeng Q."/>
            <person name="Gargeya S."/>
            <person name="Fitzgerald M."/>
            <person name="Haas B."/>
            <person name="Abouelleil A."/>
            <person name="Allen A.W."/>
            <person name="Alvarado L."/>
            <person name="Arachchi H.M."/>
            <person name="Berlin A.M."/>
            <person name="Chapman S.B."/>
            <person name="Gainer-Dewar J."/>
            <person name="Goldberg J."/>
            <person name="Griggs A."/>
            <person name="Gujja S."/>
            <person name="Hansen M."/>
            <person name="Howarth C."/>
            <person name="Imamovic A."/>
            <person name="Ireland A."/>
            <person name="Larimer J."/>
            <person name="McCowan C."/>
            <person name="Murphy C."/>
            <person name="Pearson M."/>
            <person name="Poon T.W."/>
            <person name="Priest M."/>
            <person name="Roberts A."/>
            <person name="Saif S."/>
            <person name="Shea T."/>
            <person name="Sisk P."/>
            <person name="Sykes S."/>
            <person name="Wortman J."/>
            <person name="Nusbaum C."/>
            <person name="Birren B."/>
        </authorList>
    </citation>
    <scope>NUCLEOTIDE SEQUENCE [LARGE SCALE GENOMIC DNA]</scope>
    <source>
        <strain evidence="5 6">CBS 114405</strain>
    </source>
</reference>
<dbReference type="SUPFAM" id="SSF51621">
    <property type="entry name" value="Phosphoenolpyruvate/pyruvate domain"/>
    <property type="match status" value="1"/>
</dbReference>
<dbReference type="EMBL" id="AMGW01000001">
    <property type="protein sequence ID" value="EXJ65465.1"/>
    <property type="molecule type" value="Genomic_DNA"/>
</dbReference>
<evidence type="ECO:0000259" key="4">
    <source>
        <dbReference type="Pfam" id="PF03328"/>
    </source>
</evidence>
<dbReference type="GeneID" id="19176417"/>
<dbReference type="AlphaFoldDB" id="W9WKE6"/>
<organism evidence="5 6">
    <name type="scientific">Cladophialophora yegresii CBS 114405</name>
    <dbReference type="NCBI Taxonomy" id="1182544"/>
    <lineage>
        <taxon>Eukaryota</taxon>
        <taxon>Fungi</taxon>
        <taxon>Dikarya</taxon>
        <taxon>Ascomycota</taxon>
        <taxon>Pezizomycotina</taxon>
        <taxon>Eurotiomycetes</taxon>
        <taxon>Chaetothyriomycetidae</taxon>
        <taxon>Chaetothyriales</taxon>
        <taxon>Herpotrichiellaceae</taxon>
        <taxon>Cladophialophora</taxon>
    </lineage>
</organism>
<dbReference type="GO" id="GO:0016832">
    <property type="term" value="F:aldehyde-lyase activity"/>
    <property type="evidence" value="ECO:0007669"/>
    <property type="project" value="TreeGrafter"/>
</dbReference>
<sequence>MSAFSSTGDLSGLAYLEHANDNLLTIVQIETQEALDNVDEIAQVEGIDVLFLGPFDLGNNIGHTVRGAFDQQLEDAILKIKTAAEHAGKKTGIYCPNGDVARKYAEIGFHMISVINDMTVLPVGLSQALSIATGAKQEVKGAAYGGGSS</sequence>
<evidence type="ECO:0000256" key="2">
    <source>
        <dbReference type="ARBA" id="ARBA00022723"/>
    </source>
</evidence>
<dbReference type="PANTHER" id="PTHR30502:SF0">
    <property type="entry name" value="PHOSPHOENOLPYRUVATE CARBOXYLASE FAMILY PROTEIN"/>
    <property type="match status" value="1"/>
</dbReference>
<dbReference type="eggNOG" id="ENOG502QR7H">
    <property type="taxonomic scope" value="Eukaryota"/>
</dbReference>
<evidence type="ECO:0000313" key="6">
    <source>
        <dbReference type="Proteomes" id="UP000019473"/>
    </source>
</evidence>
<dbReference type="InterPro" id="IPR050251">
    <property type="entry name" value="HpcH-HpaI_aldolase"/>
</dbReference>
<dbReference type="VEuPathDB" id="FungiDB:A1O7_01806"/>
<accession>W9WKE6</accession>
<evidence type="ECO:0000256" key="1">
    <source>
        <dbReference type="ARBA" id="ARBA00005568"/>
    </source>
</evidence>
<comment type="caution">
    <text evidence="5">The sequence shown here is derived from an EMBL/GenBank/DDBJ whole genome shotgun (WGS) entry which is preliminary data.</text>
</comment>
<dbReference type="InterPro" id="IPR040442">
    <property type="entry name" value="Pyrv_kinase-like_dom_sf"/>
</dbReference>
<gene>
    <name evidence="5" type="ORF">A1O7_01806</name>
</gene>
<proteinExistence type="inferred from homology"/>
<name>W9WKE6_9EURO</name>
<keyword evidence="3" id="KW-0456">Lyase</keyword>
<keyword evidence="6" id="KW-1185">Reference proteome</keyword>
<comment type="similarity">
    <text evidence="1">Belongs to the HpcH/HpaI aldolase family.</text>
</comment>
<dbReference type="PANTHER" id="PTHR30502">
    <property type="entry name" value="2-KETO-3-DEOXY-L-RHAMNONATE ALDOLASE"/>
    <property type="match status" value="1"/>
</dbReference>
<dbReference type="GO" id="GO:0005737">
    <property type="term" value="C:cytoplasm"/>
    <property type="evidence" value="ECO:0007669"/>
    <property type="project" value="TreeGrafter"/>
</dbReference>
<dbReference type="InterPro" id="IPR015813">
    <property type="entry name" value="Pyrv/PenolPyrv_kinase-like_dom"/>
</dbReference>
<dbReference type="STRING" id="1182544.W9WKE6"/>
<evidence type="ECO:0000313" key="5">
    <source>
        <dbReference type="EMBL" id="EXJ65465.1"/>
    </source>
</evidence>
<dbReference type="RefSeq" id="XP_007754032.1">
    <property type="nucleotide sequence ID" value="XM_007755842.1"/>
</dbReference>
<dbReference type="OrthoDB" id="1621678at2759"/>
<dbReference type="HOGENOM" id="CLU_059964_5_0_1"/>
<dbReference type="GO" id="GO:0046872">
    <property type="term" value="F:metal ion binding"/>
    <property type="evidence" value="ECO:0007669"/>
    <property type="project" value="UniProtKB-KW"/>
</dbReference>
<evidence type="ECO:0000256" key="3">
    <source>
        <dbReference type="ARBA" id="ARBA00023239"/>
    </source>
</evidence>
<keyword evidence="2" id="KW-0479">Metal-binding</keyword>
<feature type="domain" description="HpcH/HpaI aldolase/citrate lyase" evidence="4">
    <location>
        <begin position="19"/>
        <end position="114"/>
    </location>
</feature>
<dbReference type="Proteomes" id="UP000019473">
    <property type="component" value="Unassembled WGS sequence"/>
</dbReference>
<dbReference type="Pfam" id="PF03328">
    <property type="entry name" value="HpcH_HpaI"/>
    <property type="match status" value="1"/>
</dbReference>